<dbReference type="InterPro" id="IPR017972">
    <property type="entry name" value="Cyt_P450_CS"/>
</dbReference>
<gene>
    <name evidence="3" type="ORF">KDL28_35510</name>
</gene>
<evidence type="ECO:0000313" key="3">
    <source>
        <dbReference type="EMBL" id="MCO1660381.1"/>
    </source>
</evidence>
<proteinExistence type="inferred from homology"/>
<dbReference type="EMBL" id="JAGSOV010000082">
    <property type="protein sequence ID" value="MCO1660381.1"/>
    <property type="molecule type" value="Genomic_DNA"/>
</dbReference>
<keyword evidence="2" id="KW-0479">Metal-binding</keyword>
<dbReference type="Gene3D" id="1.10.630.10">
    <property type="entry name" value="Cytochrome P450"/>
    <property type="match status" value="1"/>
</dbReference>
<reference evidence="3" key="1">
    <citation type="submission" date="2021-04" db="EMBL/GenBank/DDBJ databases">
        <title>Pseudonocardia sp. nov., isolated from sandy soil of mangrove forest.</title>
        <authorList>
            <person name="Zan Z."/>
            <person name="Huang R."/>
            <person name="Liu W."/>
        </authorList>
    </citation>
    <scope>NUCLEOTIDE SEQUENCE</scope>
    <source>
        <strain evidence="3">S2-4</strain>
    </source>
</reference>
<dbReference type="InterPro" id="IPR036396">
    <property type="entry name" value="Cyt_P450_sf"/>
</dbReference>
<keyword evidence="2" id="KW-0560">Oxidoreductase</keyword>
<dbReference type="InterPro" id="IPR002397">
    <property type="entry name" value="Cyt_P450_B"/>
</dbReference>
<comment type="similarity">
    <text evidence="1 2">Belongs to the cytochrome P450 family.</text>
</comment>
<dbReference type="PROSITE" id="PS00086">
    <property type="entry name" value="CYTOCHROME_P450"/>
    <property type="match status" value="1"/>
</dbReference>
<dbReference type="PANTHER" id="PTHR46696:SF1">
    <property type="entry name" value="CYTOCHROME P450 YJIB-RELATED"/>
    <property type="match status" value="1"/>
</dbReference>
<sequence>MGETLLHLAAHPLAFPFLRLVGRCGPVVRVPGIGVVVNDAAVAHRVLRDTTAFGKSGRGSSGALWTPVLGPSVLLNMDGPAHTELRRKLAGLFTPAAVEAICADVLAAPLARAERRLAAGGTVDLVDLARTCAGAVICAIVGLDADEAECRRMFARGEEIAATVRLSTKQLSDRQVATARRVLGGITGPAARAYAAGDPSTVVGRMRELGLSEREALGAAAAFFLTGTETVASFLPRLVALLCDHDRQDAEPGAAVEEALRLTTPSPVMLRAVTAAARVGTVRVRPGQRVVIATYNCTRVPGRGFAPERARPDLGRLWFGSGPHSCIGYPLATAQIRAVAGAVLRHAPLRVVRRRYATGVLIPGYRVLEVARA</sequence>
<keyword evidence="4" id="KW-1185">Reference proteome</keyword>
<dbReference type="SUPFAM" id="SSF48264">
    <property type="entry name" value="Cytochrome P450"/>
    <property type="match status" value="1"/>
</dbReference>
<dbReference type="PANTHER" id="PTHR46696">
    <property type="entry name" value="P450, PUTATIVE (EUROFUNG)-RELATED"/>
    <property type="match status" value="1"/>
</dbReference>
<dbReference type="Pfam" id="PF00067">
    <property type="entry name" value="p450"/>
    <property type="match status" value="1"/>
</dbReference>
<name>A0ABT1ABS5_9PSEU</name>
<keyword evidence="2" id="KW-0349">Heme</keyword>
<evidence type="ECO:0000313" key="4">
    <source>
        <dbReference type="Proteomes" id="UP001165283"/>
    </source>
</evidence>
<dbReference type="Proteomes" id="UP001165283">
    <property type="component" value="Unassembled WGS sequence"/>
</dbReference>
<dbReference type="RefSeq" id="WP_252445854.1">
    <property type="nucleotide sequence ID" value="NZ_JAGSOV010000082.1"/>
</dbReference>
<evidence type="ECO:0000256" key="2">
    <source>
        <dbReference type="RuleBase" id="RU000461"/>
    </source>
</evidence>
<dbReference type="PRINTS" id="PR00385">
    <property type="entry name" value="P450"/>
</dbReference>
<accession>A0ABT1ABS5</accession>
<dbReference type="InterPro" id="IPR001128">
    <property type="entry name" value="Cyt_P450"/>
</dbReference>
<keyword evidence="2" id="KW-0503">Monooxygenase</keyword>
<dbReference type="CDD" id="cd00302">
    <property type="entry name" value="cytochrome_P450"/>
    <property type="match status" value="1"/>
</dbReference>
<organism evidence="3 4">
    <name type="scientific">Pseudonocardia humida</name>
    <dbReference type="NCBI Taxonomy" id="2800819"/>
    <lineage>
        <taxon>Bacteria</taxon>
        <taxon>Bacillati</taxon>
        <taxon>Actinomycetota</taxon>
        <taxon>Actinomycetes</taxon>
        <taxon>Pseudonocardiales</taxon>
        <taxon>Pseudonocardiaceae</taxon>
        <taxon>Pseudonocardia</taxon>
    </lineage>
</organism>
<comment type="caution">
    <text evidence="3">The sequence shown here is derived from an EMBL/GenBank/DDBJ whole genome shotgun (WGS) entry which is preliminary data.</text>
</comment>
<evidence type="ECO:0000256" key="1">
    <source>
        <dbReference type="ARBA" id="ARBA00010617"/>
    </source>
</evidence>
<dbReference type="PRINTS" id="PR00359">
    <property type="entry name" value="BP450"/>
</dbReference>
<protein>
    <submittedName>
        <fullName evidence="3">Cytochrome P450</fullName>
    </submittedName>
</protein>
<keyword evidence="2" id="KW-0408">Iron</keyword>